<evidence type="ECO:0000259" key="2">
    <source>
        <dbReference type="Pfam" id="PF01494"/>
    </source>
</evidence>
<dbReference type="NCBIfam" id="NF004829">
    <property type="entry name" value="PRK06183.1-3"/>
    <property type="match status" value="1"/>
</dbReference>
<dbReference type="Pfam" id="PF01494">
    <property type="entry name" value="FAD_binding_3"/>
    <property type="match status" value="1"/>
</dbReference>
<dbReference type="PRINTS" id="PR00420">
    <property type="entry name" value="RNGMNOXGNASE"/>
</dbReference>
<accession>A0A7W6BDR4</accession>
<comment type="caution">
    <text evidence="3">The sequence shown here is derived from an EMBL/GenBank/DDBJ whole genome shotgun (WGS) entry which is preliminary data.</text>
</comment>
<keyword evidence="1 3" id="KW-0560">Oxidoreductase</keyword>
<dbReference type="SUPFAM" id="SSF51905">
    <property type="entry name" value="FAD/NAD(P)-binding domain"/>
    <property type="match status" value="1"/>
</dbReference>
<sequence>MEKIEFKRLAAAEFQVVVVGLGPVGITICNLLGNLGVSVLGIDARDDVFALPRAVGMDHEVMRVFQGVGIADDLASVVGEYKDSEYRAADGSLLRRFVSPARPYQLGWPAYLTFVQPPLERILRDKASNAPTVTILTGVEVTALDDPSQPRLMLREMSTGDTTAVNATYVVGCDGGNSFVRRTLEIGFEDLLFDQPWLVIDVVLGEEGVDLPQTNVQFCNPARPHTFVVLPGNLRRWEFMMLPGETAEEINQPERIWELLSPWIKPGQAEIWRSATYRFHALVAESWRKGNVFLAGDACHMTPPFLAQGMVQGIKDTSNLAWKIARVLQGGPATLLDTYEQERRPLVRKVISITKNLGEVICEIDEERAEARNVAMKALVAEGKGTVVRQSLFPPITDGIIGFQGDGQPARGAGEACPQPRVMADGKSFLLDDLLGRDFAILALGMNFGDTVRNRARRLGTRLFEFGGERGLREENHVFEDWLSERACRAVVVRPDRVVFGCVADESELAGLLDQLARWIANSDRAALSTHHPGLRQ</sequence>
<organism evidence="3 4">
    <name type="scientific">Rhizobium fabae</name>
    <dbReference type="NCBI Taxonomy" id="573179"/>
    <lineage>
        <taxon>Bacteria</taxon>
        <taxon>Pseudomonadati</taxon>
        <taxon>Pseudomonadota</taxon>
        <taxon>Alphaproteobacteria</taxon>
        <taxon>Hyphomicrobiales</taxon>
        <taxon>Rhizobiaceae</taxon>
        <taxon>Rhizobium/Agrobacterium group</taxon>
        <taxon>Rhizobium</taxon>
    </lineage>
</organism>
<dbReference type="Gene3D" id="3.30.9.10">
    <property type="entry name" value="D-Amino Acid Oxidase, subunit A, domain 2"/>
    <property type="match status" value="1"/>
</dbReference>
<evidence type="ECO:0000313" key="4">
    <source>
        <dbReference type="Proteomes" id="UP000545490"/>
    </source>
</evidence>
<dbReference type="InterPro" id="IPR050631">
    <property type="entry name" value="PheA/TfdB_FAD_monoxygenase"/>
</dbReference>
<dbReference type="AlphaFoldDB" id="A0A7W6BDR4"/>
<name>A0A7W6BDR4_9HYPH</name>
<evidence type="ECO:0000313" key="3">
    <source>
        <dbReference type="EMBL" id="MBB3918718.1"/>
    </source>
</evidence>
<proteinExistence type="predicted"/>
<dbReference type="InterPro" id="IPR036188">
    <property type="entry name" value="FAD/NAD-bd_sf"/>
</dbReference>
<dbReference type="PANTHER" id="PTHR43476:SF3">
    <property type="entry name" value="FAD-BINDING MONOOXYGENASE"/>
    <property type="match status" value="1"/>
</dbReference>
<dbReference type="Proteomes" id="UP000545490">
    <property type="component" value="Unassembled WGS sequence"/>
</dbReference>
<reference evidence="3 4" key="1">
    <citation type="submission" date="2020-08" db="EMBL/GenBank/DDBJ databases">
        <title>Genomic Encyclopedia of Type Strains, Phase IV (KMG-IV): sequencing the most valuable type-strain genomes for metagenomic binning, comparative biology and taxonomic classification.</title>
        <authorList>
            <person name="Goeker M."/>
        </authorList>
    </citation>
    <scope>NUCLEOTIDE SEQUENCE [LARGE SCALE GENOMIC DNA]</scope>
    <source>
        <strain evidence="3 4">DSM 19331</strain>
    </source>
</reference>
<dbReference type="EMBL" id="JACIDG010000020">
    <property type="protein sequence ID" value="MBB3918718.1"/>
    <property type="molecule type" value="Genomic_DNA"/>
</dbReference>
<dbReference type="GO" id="GO:0008688">
    <property type="term" value="F:3-(3-hydroxyphenyl)propionate hydroxylase activity"/>
    <property type="evidence" value="ECO:0007669"/>
    <property type="project" value="UniProtKB-EC"/>
</dbReference>
<evidence type="ECO:0000256" key="1">
    <source>
        <dbReference type="ARBA" id="ARBA00023002"/>
    </source>
</evidence>
<dbReference type="GO" id="GO:0071949">
    <property type="term" value="F:FAD binding"/>
    <property type="evidence" value="ECO:0007669"/>
    <property type="project" value="InterPro"/>
</dbReference>
<dbReference type="RefSeq" id="WP_183605193.1">
    <property type="nucleotide sequence ID" value="NZ_JACIDG010000020.1"/>
</dbReference>
<dbReference type="InterPro" id="IPR002938">
    <property type="entry name" value="FAD-bd"/>
</dbReference>
<dbReference type="Gene3D" id="3.50.50.60">
    <property type="entry name" value="FAD/NAD(P)-binding domain"/>
    <property type="match status" value="1"/>
</dbReference>
<protein>
    <submittedName>
        <fullName evidence="3">3-(3-hydroxy-phenyl)propionate hydroxylase</fullName>
        <ecNumber evidence="3">1.14.13.127</ecNumber>
    </submittedName>
</protein>
<dbReference type="GO" id="GO:0019622">
    <property type="term" value="P:3-(3-hydroxy)phenylpropionate catabolic process"/>
    <property type="evidence" value="ECO:0007669"/>
    <property type="project" value="TreeGrafter"/>
</dbReference>
<dbReference type="EC" id="1.14.13.127" evidence="3"/>
<gene>
    <name evidence="3" type="ORF">GGQ65_006058</name>
</gene>
<feature type="domain" description="FAD-binding" evidence="2">
    <location>
        <begin position="14"/>
        <end position="352"/>
    </location>
</feature>
<dbReference type="PANTHER" id="PTHR43476">
    <property type="entry name" value="3-(3-HYDROXY-PHENYL)PROPIONATE/3-HYDROXYCINNAMIC ACID HYDROXYLASE"/>
    <property type="match status" value="1"/>
</dbReference>